<dbReference type="AlphaFoldDB" id="Q5NWV9"/>
<reference evidence="1 2" key="1">
    <citation type="journal article" date="2005" name="Arch. Microbiol.">
        <title>The genome sequence of an anaerobic aromatic-degrading denitrifying bacterium, strain EbN1.</title>
        <authorList>
            <person name="Rabus R."/>
            <person name="Kube M."/>
            <person name="Heider J."/>
            <person name="Beck A."/>
            <person name="Heitmann K."/>
            <person name="Widdel F."/>
            <person name="Reinhardt R."/>
        </authorList>
    </citation>
    <scope>NUCLEOTIDE SEQUENCE [LARGE SCALE GENOMIC DNA]</scope>
    <source>
        <strain evidence="1 2">EbN1</strain>
        <plasmid evidence="2">Plasmid pAzo1</plasmid>
    </source>
</reference>
<sequence length="74" mass="8193">MANARVKEYKVTYEDGTSSLQPFTEAQAADLGTVLEAGGLNIDAAFRLVERWNAQANLQRNEMRYSILLSSLQG</sequence>
<organism evidence="1 2">
    <name type="scientific">Aromatoleum aromaticum (strain DSM 19018 / LMG 30748 / EbN1)</name>
    <name type="common">Azoarcus sp. (strain EbN1)</name>
    <dbReference type="NCBI Taxonomy" id="76114"/>
    <lineage>
        <taxon>Bacteria</taxon>
        <taxon>Pseudomonadati</taxon>
        <taxon>Pseudomonadota</taxon>
        <taxon>Betaproteobacteria</taxon>
        <taxon>Rhodocyclales</taxon>
        <taxon>Rhodocyclaceae</taxon>
        <taxon>Aromatoleum</taxon>
    </lineage>
</organism>
<evidence type="ECO:0000313" key="1">
    <source>
        <dbReference type="EMBL" id="CAI10455.1"/>
    </source>
</evidence>
<accession>Q5NWV9</accession>
<name>Q5NWV9_AROAE</name>
<proteinExistence type="predicted"/>
<dbReference type="KEGG" id="eba:p1B271"/>
<dbReference type="HOGENOM" id="CLU_2679666_0_0_4"/>
<dbReference type="RefSeq" id="WP_011254724.1">
    <property type="nucleotide sequence ID" value="NC_006823.1"/>
</dbReference>
<dbReference type="EMBL" id="CR555307">
    <property type="protein sequence ID" value="CAI10455.1"/>
    <property type="molecule type" value="Genomic_DNA"/>
</dbReference>
<keyword evidence="1" id="KW-0614">Plasmid</keyword>
<geneLocation type="plasmid" evidence="2">
    <name>pAzo1</name>
</geneLocation>
<protein>
    <submittedName>
        <fullName evidence="1">Uncharacterized protein</fullName>
    </submittedName>
</protein>
<evidence type="ECO:0000313" key="2">
    <source>
        <dbReference type="Proteomes" id="UP000006552"/>
    </source>
</evidence>
<gene>
    <name evidence="1" type="ORF">p1B271</name>
</gene>
<dbReference type="Proteomes" id="UP000006552">
    <property type="component" value="Plasmid 1"/>
</dbReference>
<keyword evidence="2" id="KW-1185">Reference proteome</keyword>